<comment type="similarity">
    <text evidence="1">Belongs to the LytR/CpsA/Psr (LCP) family.</text>
</comment>
<feature type="region of interest" description="Disordered" evidence="2">
    <location>
        <begin position="403"/>
        <end position="449"/>
    </location>
</feature>
<gene>
    <name evidence="5" type="ORF">F8O03_11835</name>
</gene>
<dbReference type="OrthoDB" id="9782542at2"/>
<evidence type="ECO:0000313" key="6">
    <source>
        <dbReference type="Proteomes" id="UP000490386"/>
    </source>
</evidence>
<feature type="region of interest" description="Disordered" evidence="2">
    <location>
        <begin position="1"/>
        <end position="32"/>
    </location>
</feature>
<organism evidence="5 6">
    <name type="scientific">Pseudoclavibacter terrae</name>
    <dbReference type="NCBI Taxonomy" id="1530195"/>
    <lineage>
        <taxon>Bacteria</taxon>
        <taxon>Bacillati</taxon>
        <taxon>Actinomycetota</taxon>
        <taxon>Actinomycetes</taxon>
        <taxon>Micrococcales</taxon>
        <taxon>Microbacteriaceae</taxon>
        <taxon>Pseudoclavibacter</taxon>
    </lineage>
</organism>
<dbReference type="InterPro" id="IPR050922">
    <property type="entry name" value="LytR/CpsA/Psr_CW_biosynth"/>
</dbReference>
<feature type="domain" description="Cell envelope-related transcriptional attenuator" evidence="4">
    <location>
        <begin position="126"/>
        <end position="281"/>
    </location>
</feature>
<dbReference type="Gene3D" id="3.40.630.190">
    <property type="entry name" value="LCP protein"/>
    <property type="match status" value="1"/>
</dbReference>
<protein>
    <submittedName>
        <fullName evidence="5">LytR family transcriptional regulator</fullName>
    </submittedName>
</protein>
<sequence>MTHSGPSRARRGFVPGQGVKDEVPKVTSARHGKLHVTTPTNSVVKTGTIALCVALVSVMFVGALAWINLQAKVTTFDIADPSGSEEPASFAEIEGGINVLLVGSDDRTGQGAEFGEGEADADGVLNDVNMLLHIAEDRSSASVVSIPRDTIVNKPACTNDQGVAMEEAYEVPMNSILGEGGMNCVVSTVEAMSGIEIPYAAMVKFRGVIEMSNAVGGVDVCVANEINDDYVGLYLQPGDYTLQGEDALKFLRTRHGVGDGSDLTRIANQQVFLSSLIREVKSAGTLTNPVKLYGLGVAATQNMTMSSSLTDPNTLVSMAMALSQVPLDKITFVQLPTGEYDSARVQPLEPDATAMWELLRTDQSLEVAGAPEATETPADPNATVNIDPETGWVIDPTTGFPIDPATGIPVDPATGLPVETAPTTAVPQPTLAGQRADEESCSNASTSLF</sequence>
<dbReference type="PANTHER" id="PTHR33392">
    <property type="entry name" value="POLYISOPRENYL-TEICHOIC ACID--PEPTIDOGLYCAN TEICHOIC ACID TRANSFERASE TAGU"/>
    <property type="match status" value="1"/>
</dbReference>
<feature type="transmembrane region" description="Helical" evidence="3">
    <location>
        <begin position="49"/>
        <end position="69"/>
    </location>
</feature>
<keyword evidence="3" id="KW-0812">Transmembrane</keyword>
<dbReference type="PANTHER" id="PTHR33392:SF6">
    <property type="entry name" value="POLYISOPRENYL-TEICHOIC ACID--PEPTIDOGLYCAN TEICHOIC ACID TRANSFERASE TAGU"/>
    <property type="match status" value="1"/>
</dbReference>
<dbReference type="RefSeq" id="WP_151424011.1">
    <property type="nucleotide sequence ID" value="NZ_WBJX01000003.1"/>
</dbReference>
<evidence type="ECO:0000256" key="1">
    <source>
        <dbReference type="ARBA" id="ARBA00006068"/>
    </source>
</evidence>
<evidence type="ECO:0000313" key="5">
    <source>
        <dbReference type="EMBL" id="KAB1637867.1"/>
    </source>
</evidence>
<accession>A0A7J5B1R8</accession>
<proteinExistence type="inferred from homology"/>
<dbReference type="Pfam" id="PF03816">
    <property type="entry name" value="LytR_cpsA_psr"/>
    <property type="match status" value="1"/>
</dbReference>
<keyword evidence="3" id="KW-0472">Membrane</keyword>
<dbReference type="EMBL" id="WBJX01000003">
    <property type="protein sequence ID" value="KAB1637867.1"/>
    <property type="molecule type" value="Genomic_DNA"/>
</dbReference>
<comment type="caution">
    <text evidence="5">The sequence shown here is derived from an EMBL/GenBank/DDBJ whole genome shotgun (WGS) entry which is preliminary data.</text>
</comment>
<evidence type="ECO:0000256" key="2">
    <source>
        <dbReference type="SAM" id="MobiDB-lite"/>
    </source>
</evidence>
<evidence type="ECO:0000256" key="3">
    <source>
        <dbReference type="SAM" id="Phobius"/>
    </source>
</evidence>
<reference evidence="5 6" key="1">
    <citation type="submission" date="2019-09" db="EMBL/GenBank/DDBJ databases">
        <title>Phylogeny of genus Pseudoclavibacter and closely related genus.</title>
        <authorList>
            <person name="Li Y."/>
        </authorList>
    </citation>
    <scope>NUCLEOTIDE SEQUENCE [LARGE SCALE GENOMIC DNA]</scope>
    <source>
        <strain evidence="5 6">THG-MD12</strain>
    </source>
</reference>
<dbReference type="NCBIfam" id="TIGR00350">
    <property type="entry name" value="lytR_cpsA_psr"/>
    <property type="match status" value="1"/>
</dbReference>
<name>A0A7J5B1R8_9MICO</name>
<evidence type="ECO:0000259" key="4">
    <source>
        <dbReference type="Pfam" id="PF03816"/>
    </source>
</evidence>
<dbReference type="Proteomes" id="UP000490386">
    <property type="component" value="Unassembled WGS sequence"/>
</dbReference>
<keyword evidence="3" id="KW-1133">Transmembrane helix</keyword>
<keyword evidence="6" id="KW-1185">Reference proteome</keyword>
<dbReference type="InterPro" id="IPR004474">
    <property type="entry name" value="LytR_CpsA_psr"/>
</dbReference>
<dbReference type="AlphaFoldDB" id="A0A7J5B1R8"/>